<dbReference type="AlphaFoldDB" id="A0AAE0SGZ6"/>
<dbReference type="PANTHER" id="PTHR10250:SF15">
    <property type="entry name" value="MICROSOMAL GLUTATHIONE S-TRANSFERASE-RELATED"/>
    <property type="match status" value="1"/>
</dbReference>
<evidence type="ECO:0000256" key="3">
    <source>
        <dbReference type="ARBA" id="ARBA00022751"/>
    </source>
</evidence>
<feature type="transmembrane region" description="Helical" evidence="7">
    <location>
        <begin position="69"/>
        <end position="92"/>
    </location>
</feature>
<evidence type="ECO:0000313" key="9">
    <source>
        <dbReference type="Proteomes" id="UP001195483"/>
    </source>
</evidence>
<proteinExistence type="predicted"/>
<dbReference type="GO" id="GO:0004364">
    <property type="term" value="F:glutathione transferase activity"/>
    <property type="evidence" value="ECO:0007669"/>
    <property type="project" value="TreeGrafter"/>
</dbReference>
<dbReference type="GO" id="GO:0005789">
    <property type="term" value="C:endoplasmic reticulum membrane"/>
    <property type="evidence" value="ECO:0007669"/>
    <property type="project" value="UniProtKB-SubCell"/>
</dbReference>
<keyword evidence="5 7" id="KW-1133">Transmembrane helix</keyword>
<dbReference type="InterPro" id="IPR050997">
    <property type="entry name" value="MAPEG"/>
</dbReference>
<organism evidence="8 9">
    <name type="scientific">Potamilus streckersoni</name>
    <dbReference type="NCBI Taxonomy" id="2493646"/>
    <lineage>
        <taxon>Eukaryota</taxon>
        <taxon>Metazoa</taxon>
        <taxon>Spiralia</taxon>
        <taxon>Lophotrochozoa</taxon>
        <taxon>Mollusca</taxon>
        <taxon>Bivalvia</taxon>
        <taxon>Autobranchia</taxon>
        <taxon>Heteroconchia</taxon>
        <taxon>Palaeoheterodonta</taxon>
        <taxon>Unionida</taxon>
        <taxon>Unionoidea</taxon>
        <taxon>Unionidae</taxon>
        <taxon>Ambleminae</taxon>
        <taxon>Lampsilini</taxon>
        <taxon>Potamilus</taxon>
    </lineage>
</organism>
<protein>
    <recommendedName>
        <fullName evidence="10">Microsomal glutathione S-transferase 2</fullName>
    </recommendedName>
</protein>
<dbReference type="FunFam" id="1.20.120.550:FF:000003">
    <property type="entry name" value="Leukotriene C4 synthase"/>
    <property type="match status" value="1"/>
</dbReference>
<evidence type="ECO:0000313" key="8">
    <source>
        <dbReference type="EMBL" id="KAK3591759.1"/>
    </source>
</evidence>
<dbReference type="GO" id="GO:0008047">
    <property type="term" value="F:enzyme activator activity"/>
    <property type="evidence" value="ECO:0007669"/>
    <property type="project" value="InterPro"/>
</dbReference>
<dbReference type="EMBL" id="JAEAOA010001196">
    <property type="protein sequence ID" value="KAK3591759.1"/>
    <property type="molecule type" value="Genomic_DNA"/>
</dbReference>
<comment type="subcellular location">
    <subcellularLocation>
        <location evidence="1">Endoplasmic reticulum membrane</location>
        <topology evidence="1">Multi-pass membrane protein</topology>
    </subcellularLocation>
</comment>
<dbReference type="InterPro" id="IPR023352">
    <property type="entry name" value="MAPEG-like_dom_sf"/>
</dbReference>
<dbReference type="InterPro" id="IPR001446">
    <property type="entry name" value="5_LipOase_AP"/>
</dbReference>
<keyword evidence="3" id="KW-0434">Leukotriene biosynthesis</keyword>
<evidence type="ECO:0000256" key="2">
    <source>
        <dbReference type="ARBA" id="ARBA00022692"/>
    </source>
</evidence>
<reference evidence="8" key="2">
    <citation type="journal article" date="2021" name="Genome Biol. Evol.">
        <title>Developing a high-quality reference genome for a parasitic bivalve with doubly uniparental inheritance (Bivalvia: Unionida).</title>
        <authorList>
            <person name="Smith C.H."/>
        </authorList>
    </citation>
    <scope>NUCLEOTIDE SEQUENCE</scope>
    <source>
        <strain evidence="8">CHS0354</strain>
        <tissue evidence="8">Mantle</tissue>
    </source>
</reference>
<dbReference type="GO" id="GO:0004602">
    <property type="term" value="F:glutathione peroxidase activity"/>
    <property type="evidence" value="ECO:0007669"/>
    <property type="project" value="TreeGrafter"/>
</dbReference>
<dbReference type="InterPro" id="IPR001129">
    <property type="entry name" value="Membr-assoc_MAPEG"/>
</dbReference>
<dbReference type="Gene3D" id="1.20.120.550">
    <property type="entry name" value="Membrane associated eicosanoid/glutathione metabolism-like domain"/>
    <property type="match status" value="1"/>
</dbReference>
<comment type="caution">
    <text evidence="8">The sequence shown here is derived from an EMBL/GenBank/DDBJ whole genome shotgun (WGS) entry which is preliminary data.</text>
</comment>
<dbReference type="GO" id="GO:0005635">
    <property type="term" value="C:nuclear envelope"/>
    <property type="evidence" value="ECO:0007669"/>
    <property type="project" value="TreeGrafter"/>
</dbReference>
<sequence>MVIELEDVALLGATTIAHSLQIAIMAGRVWRMREKYKVDVPETNGPPEFIRTFRAHLNTIEWAPVFLPSMWMCGIFFHQGIAASLGVLYIYYREKYFMGYVQDASKRVPGFFGGARCIKALIALGMVGIIHNLVKTYTGIDFITHVKDTYSQ</sequence>
<dbReference type="PRINTS" id="PR00488">
    <property type="entry name" value="5LPOXGNASEAP"/>
</dbReference>
<evidence type="ECO:0000256" key="6">
    <source>
        <dbReference type="ARBA" id="ARBA00023136"/>
    </source>
</evidence>
<keyword evidence="4" id="KW-0256">Endoplasmic reticulum</keyword>
<evidence type="ECO:0000256" key="5">
    <source>
        <dbReference type="ARBA" id="ARBA00022989"/>
    </source>
</evidence>
<dbReference type="PANTHER" id="PTHR10250">
    <property type="entry name" value="MICROSOMAL GLUTATHIONE S-TRANSFERASE"/>
    <property type="match status" value="1"/>
</dbReference>
<gene>
    <name evidence="8" type="ORF">CHS0354_019531</name>
</gene>
<accession>A0AAE0SGZ6</accession>
<evidence type="ECO:0000256" key="7">
    <source>
        <dbReference type="SAM" id="Phobius"/>
    </source>
</evidence>
<dbReference type="Pfam" id="PF01124">
    <property type="entry name" value="MAPEG"/>
    <property type="match status" value="1"/>
</dbReference>
<keyword evidence="9" id="KW-1185">Reference proteome</keyword>
<name>A0AAE0SGZ6_9BIVA</name>
<reference evidence="8" key="3">
    <citation type="submission" date="2023-05" db="EMBL/GenBank/DDBJ databases">
        <authorList>
            <person name="Smith C.H."/>
        </authorList>
    </citation>
    <scope>NUCLEOTIDE SEQUENCE</scope>
    <source>
        <strain evidence="8">CHS0354</strain>
        <tissue evidence="8">Mantle</tissue>
    </source>
</reference>
<dbReference type="SUPFAM" id="SSF161084">
    <property type="entry name" value="MAPEG domain-like"/>
    <property type="match status" value="1"/>
</dbReference>
<evidence type="ECO:0000256" key="4">
    <source>
        <dbReference type="ARBA" id="ARBA00022824"/>
    </source>
</evidence>
<dbReference type="GO" id="GO:0019370">
    <property type="term" value="P:leukotriene biosynthetic process"/>
    <property type="evidence" value="ECO:0007669"/>
    <property type="project" value="UniProtKB-KW"/>
</dbReference>
<evidence type="ECO:0000256" key="1">
    <source>
        <dbReference type="ARBA" id="ARBA00004477"/>
    </source>
</evidence>
<keyword evidence="2 7" id="KW-0812">Transmembrane</keyword>
<reference evidence="8" key="1">
    <citation type="journal article" date="2021" name="Genome Biol. Evol.">
        <title>A High-Quality Reference Genome for a Parasitic Bivalve with Doubly Uniparental Inheritance (Bivalvia: Unionida).</title>
        <authorList>
            <person name="Smith C.H."/>
        </authorList>
    </citation>
    <scope>NUCLEOTIDE SEQUENCE</scope>
    <source>
        <strain evidence="8">CHS0354</strain>
    </source>
</reference>
<dbReference type="GO" id="GO:0004464">
    <property type="term" value="F:leukotriene-C4 synthase activity"/>
    <property type="evidence" value="ECO:0007669"/>
    <property type="project" value="TreeGrafter"/>
</dbReference>
<evidence type="ECO:0008006" key="10">
    <source>
        <dbReference type="Google" id="ProtNLM"/>
    </source>
</evidence>
<dbReference type="Proteomes" id="UP001195483">
    <property type="component" value="Unassembled WGS sequence"/>
</dbReference>
<keyword evidence="6 7" id="KW-0472">Membrane</keyword>